<feature type="compositionally biased region" description="Low complexity" evidence="1">
    <location>
        <begin position="10"/>
        <end position="20"/>
    </location>
</feature>
<dbReference type="InterPro" id="IPR058286">
    <property type="entry name" value="DUF7980"/>
</dbReference>
<feature type="region of interest" description="Disordered" evidence="1">
    <location>
        <begin position="1"/>
        <end position="27"/>
    </location>
</feature>
<evidence type="ECO:0000313" key="4">
    <source>
        <dbReference type="Proteomes" id="UP001384579"/>
    </source>
</evidence>
<dbReference type="Pfam" id="PF25937">
    <property type="entry name" value="DUF7980"/>
    <property type="match status" value="1"/>
</dbReference>
<feature type="transmembrane region" description="Helical" evidence="2">
    <location>
        <begin position="80"/>
        <end position="100"/>
    </location>
</feature>
<keyword evidence="4" id="KW-1185">Reference proteome</keyword>
<evidence type="ECO:0000313" key="3">
    <source>
        <dbReference type="EMBL" id="MEK0187516.1"/>
    </source>
</evidence>
<dbReference type="RefSeq" id="WP_340523233.1">
    <property type="nucleotide sequence ID" value="NZ_JBBLXS010000373.1"/>
</dbReference>
<organism evidence="3 4">
    <name type="scientific">Microcoleus anatoxicus PTRS2</name>
    <dbReference type="NCBI Taxonomy" id="2705321"/>
    <lineage>
        <taxon>Bacteria</taxon>
        <taxon>Bacillati</taxon>
        <taxon>Cyanobacteriota</taxon>
        <taxon>Cyanophyceae</taxon>
        <taxon>Oscillatoriophycideae</taxon>
        <taxon>Oscillatoriales</taxon>
        <taxon>Microcoleaceae</taxon>
        <taxon>Microcoleus</taxon>
        <taxon>Microcoleus anatoxicus</taxon>
    </lineage>
</organism>
<feature type="transmembrane region" description="Helical" evidence="2">
    <location>
        <begin position="121"/>
        <end position="143"/>
    </location>
</feature>
<protein>
    <submittedName>
        <fullName evidence="3">Uncharacterized protein</fullName>
    </submittedName>
</protein>
<sequence length="161" mass="17758">MKNAKKVSEESQISAQSASEKLPEAKGDGLKKGWLKKLRGGLLLVIGYLLSPLCWWNDLFFNLPIAYGFGYLCSLLSPDLLFPCSIVGYWLSNIAGILLMQLGSVEVFTDKPKEKNLKKELLTGFISSTAFTLVIVALIHFNILDTPDLFSTQQSIDILGS</sequence>
<accession>A0ABU8YTK5</accession>
<gene>
    <name evidence="3" type="ORF">WMG39_22055</name>
</gene>
<dbReference type="Proteomes" id="UP001384579">
    <property type="component" value="Unassembled WGS sequence"/>
</dbReference>
<evidence type="ECO:0000256" key="1">
    <source>
        <dbReference type="SAM" id="MobiDB-lite"/>
    </source>
</evidence>
<comment type="caution">
    <text evidence="3">The sequence shown here is derived from an EMBL/GenBank/DDBJ whole genome shotgun (WGS) entry which is preliminary data.</text>
</comment>
<dbReference type="EMBL" id="JBBLXS010000373">
    <property type="protein sequence ID" value="MEK0187516.1"/>
    <property type="molecule type" value="Genomic_DNA"/>
</dbReference>
<name>A0ABU8YTK5_9CYAN</name>
<evidence type="ECO:0000256" key="2">
    <source>
        <dbReference type="SAM" id="Phobius"/>
    </source>
</evidence>
<reference evidence="3 4" key="1">
    <citation type="journal article" date="2020" name="Harmful Algae">
        <title>Molecular and morphological characterization of a novel dihydroanatoxin-a producing Microcoleus species (cyanobacteria) from the Russian River, California, USA.</title>
        <authorList>
            <person name="Conklin K.Y."/>
            <person name="Stancheva R."/>
            <person name="Otten T.G."/>
            <person name="Fadness R."/>
            <person name="Boyer G.L."/>
            <person name="Read B."/>
            <person name="Zhang X."/>
            <person name="Sheath R.G."/>
        </authorList>
    </citation>
    <scope>NUCLEOTIDE SEQUENCE [LARGE SCALE GENOMIC DNA]</scope>
    <source>
        <strain evidence="3 4">PTRS2</strain>
    </source>
</reference>
<keyword evidence="2" id="KW-1133">Transmembrane helix</keyword>
<keyword evidence="2" id="KW-0472">Membrane</keyword>
<keyword evidence="2" id="KW-0812">Transmembrane</keyword>
<proteinExistence type="predicted"/>
<feature type="transmembrane region" description="Helical" evidence="2">
    <location>
        <begin position="41"/>
        <end position="60"/>
    </location>
</feature>